<dbReference type="KEGG" id="spsw:Sps_05056"/>
<evidence type="ECO:0000256" key="1">
    <source>
        <dbReference type="ARBA" id="ARBA00022729"/>
    </source>
</evidence>
<dbReference type="InterPro" id="IPR019546">
    <property type="entry name" value="TAT_signal_bac_arc"/>
</dbReference>
<evidence type="ECO:0000313" key="3">
    <source>
        <dbReference type="Proteomes" id="UP000189545"/>
    </source>
</evidence>
<dbReference type="AlphaFoldDB" id="A0A1S6HXI5"/>
<name>A0A1S6HXI5_9GAMM</name>
<keyword evidence="3" id="KW-1185">Reference proteome</keyword>
<dbReference type="STRING" id="225848.Sps_05056"/>
<sequence length="169" mass="19066">MERRTFLTTALVGTAALALGVNLYAPEHIKVNKALDSEHRLLFSVLLPVFLDGALPEVEKLRIAAQNRTLDAITQTIKLLPADGQAELEQLLDMLENRLGLLVLTGSMTPLMMRKPDELIAMLEYWRNSFLDMMVTAYQGLRELVLASYYSCPEHWNSLNYAKPTFLEA</sequence>
<reference evidence="2 3" key="1">
    <citation type="submission" date="2016-03" db="EMBL/GenBank/DDBJ databases">
        <title>Complete genome sequence of Shewanella psychrophila WP2, a deep sea bacterium isolated from west Pacific sediment.</title>
        <authorList>
            <person name="Xu G."/>
            <person name="Jian H."/>
        </authorList>
    </citation>
    <scope>NUCLEOTIDE SEQUENCE [LARGE SCALE GENOMIC DNA]</scope>
    <source>
        <strain evidence="2 3">WP2</strain>
    </source>
</reference>
<gene>
    <name evidence="2" type="ORF">Sps_05056</name>
</gene>
<protein>
    <recommendedName>
        <fullName evidence="4">TAT leader-containing periplasmic protein</fullName>
    </recommendedName>
</protein>
<dbReference type="OrthoDB" id="5771486at2"/>
<dbReference type="NCBIfam" id="TIGR01409">
    <property type="entry name" value="TAT_signal_seq"/>
    <property type="match status" value="1"/>
</dbReference>
<dbReference type="Proteomes" id="UP000189545">
    <property type="component" value="Chromosome"/>
</dbReference>
<dbReference type="EMBL" id="CP014782">
    <property type="protein sequence ID" value="AQS40128.1"/>
    <property type="molecule type" value="Genomic_DNA"/>
</dbReference>
<dbReference type="RefSeq" id="WP_077754955.1">
    <property type="nucleotide sequence ID" value="NZ_CP014782.1"/>
</dbReference>
<accession>A0A1S6HXI5</accession>
<evidence type="ECO:0000313" key="2">
    <source>
        <dbReference type="EMBL" id="AQS40128.1"/>
    </source>
</evidence>
<evidence type="ECO:0008006" key="4">
    <source>
        <dbReference type="Google" id="ProtNLM"/>
    </source>
</evidence>
<keyword evidence="1" id="KW-0732">Signal</keyword>
<organism evidence="2 3">
    <name type="scientific">Shewanella psychrophila</name>
    <dbReference type="NCBI Taxonomy" id="225848"/>
    <lineage>
        <taxon>Bacteria</taxon>
        <taxon>Pseudomonadati</taxon>
        <taxon>Pseudomonadota</taxon>
        <taxon>Gammaproteobacteria</taxon>
        <taxon>Alteromonadales</taxon>
        <taxon>Shewanellaceae</taxon>
        <taxon>Shewanella</taxon>
    </lineage>
</organism>
<proteinExistence type="predicted"/>